<dbReference type="NCBIfam" id="NF045485">
    <property type="entry name" value="FPPsyn"/>
    <property type="match status" value="1"/>
</dbReference>
<dbReference type="Proteomes" id="UP000748752">
    <property type="component" value="Unassembled WGS sequence"/>
</dbReference>
<evidence type="ECO:0000256" key="4">
    <source>
        <dbReference type="ARBA" id="ARBA00022723"/>
    </source>
</evidence>
<keyword evidence="6" id="KW-0414">Isoprene biosynthesis</keyword>
<dbReference type="PANTHER" id="PTHR43281">
    <property type="entry name" value="FARNESYL DIPHOSPHATE SYNTHASE"/>
    <property type="match status" value="1"/>
</dbReference>
<evidence type="ECO:0000256" key="3">
    <source>
        <dbReference type="ARBA" id="ARBA00022679"/>
    </source>
</evidence>
<dbReference type="GO" id="GO:0016740">
    <property type="term" value="F:transferase activity"/>
    <property type="evidence" value="ECO:0007669"/>
    <property type="project" value="UniProtKB-KW"/>
</dbReference>
<dbReference type="PROSITE" id="PS00444">
    <property type="entry name" value="POLYPRENYL_SYNTHASE_2"/>
    <property type="match status" value="1"/>
</dbReference>
<evidence type="ECO:0000313" key="8">
    <source>
        <dbReference type="EMBL" id="MBK1631368.1"/>
    </source>
</evidence>
<evidence type="ECO:0000256" key="6">
    <source>
        <dbReference type="ARBA" id="ARBA00023229"/>
    </source>
</evidence>
<dbReference type="SFLD" id="SFLDG01017">
    <property type="entry name" value="Polyprenyl_Transferase_Like"/>
    <property type="match status" value="1"/>
</dbReference>
<accession>A0ABS1CHJ8</accession>
<dbReference type="CDD" id="cd00685">
    <property type="entry name" value="Trans_IPPS_HT"/>
    <property type="match status" value="1"/>
</dbReference>
<comment type="cofactor">
    <cofactor evidence="1">
        <name>Mg(2+)</name>
        <dbReference type="ChEBI" id="CHEBI:18420"/>
    </cofactor>
</comment>
<dbReference type="EMBL" id="NRRV01000025">
    <property type="protein sequence ID" value="MBK1631368.1"/>
    <property type="molecule type" value="Genomic_DNA"/>
</dbReference>
<dbReference type="SUPFAM" id="SSF48576">
    <property type="entry name" value="Terpenoid synthases"/>
    <property type="match status" value="1"/>
</dbReference>
<dbReference type="Gene3D" id="1.10.600.10">
    <property type="entry name" value="Farnesyl Diphosphate Synthase"/>
    <property type="match status" value="1"/>
</dbReference>
<proteinExistence type="inferred from homology"/>
<dbReference type="SFLD" id="SFLDS00005">
    <property type="entry name" value="Isoprenoid_Synthase_Type_I"/>
    <property type="match status" value="1"/>
</dbReference>
<keyword evidence="4" id="KW-0479">Metal-binding</keyword>
<evidence type="ECO:0000256" key="2">
    <source>
        <dbReference type="ARBA" id="ARBA00006706"/>
    </source>
</evidence>
<evidence type="ECO:0000256" key="1">
    <source>
        <dbReference type="ARBA" id="ARBA00001946"/>
    </source>
</evidence>
<evidence type="ECO:0000313" key="9">
    <source>
        <dbReference type="Proteomes" id="UP000748752"/>
    </source>
</evidence>
<dbReference type="InterPro" id="IPR000092">
    <property type="entry name" value="Polyprenyl_synt"/>
</dbReference>
<comment type="similarity">
    <text evidence="2 7">Belongs to the FPP/GGPP synthase family.</text>
</comment>
<protein>
    <submittedName>
        <fullName evidence="8">Geranyl transferase</fullName>
    </submittedName>
</protein>
<keyword evidence="5" id="KW-0460">Magnesium</keyword>
<gene>
    <name evidence="8" type="ORF">CKO31_11575</name>
</gene>
<reference evidence="8 9" key="1">
    <citation type="journal article" date="2020" name="Microorganisms">
        <title>Osmotic Adaptation and Compatible Solute Biosynthesis of Phototrophic Bacteria as Revealed from Genome Analyses.</title>
        <authorList>
            <person name="Imhoff J.F."/>
            <person name="Rahn T."/>
            <person name="Kunzel S."/>
            <person name="Keller A."/>
            <person name="Neulinger S.C."/>
        </authorList>
    </citation>
    <scope>NUCLEOTIDE SEQUENCE [LARGE SCALE GENOMIC DNA]</scope>
    <source>
        <strain evidence="8 9">DSM 6210</strain>
    </source>
</reference>
<keyword evidence="9" id="KW-1185">Reference proteome</keyword>
<evidence type="ECO:0000256" key="7">
    <source>
        <dbReference type="RuleBase" id="RU004466"/>
    </source>
</evidence>
<dbReference type="PROSITE" id="PS00723">
    <property type="entry name" value="POLYPRENYL_SYNTHASE_1"/>
    <property type="match status" value="1"/>
</dbReference>
<evidence type="ECO:0000256" key="5">
    <source>
        <dbReference type="ARBA" id="ARBA00022842"/>
    </source>
</evidence>
<dbReference type="Pfam" id="PF00348">
    <property type="entry name" value="polyprenyl_synt"/>
    <property type="match status" value="1"/>
</dbReference>
<dbReference type="PANTHER" id="PTHR43281:SF1">
    <property type="entry name" value="FARNESYL DIPHOSPHATE SYNTHASE"/>
    <property type="match status" value="1"/>
</dbReference>
<name>A0ABS1CHJ8_9GAMM</name>
<dbReference type="RefSeq" id="WP_200237506.1">
    <property type="nucleotide sequence ID" value="NZ_NRRV01000025.1"/>
</dbReference>
<dbReference type="InterPro" id="IPR033749">
    <property type="entry name" value="Polyprenyl_synt_CS"/>
</dbReference>
<dbReference type="InterPro" id="IPR053378">
    <property type="entry name" value="Prenyl_diphosphate_synthase"/>
</dbReference>
<comment type="caution">
    <text evidence="8">The sequence shown here is derived from an EMBL/GenBank/DDBJ whole genome shotgun (WGS) entry which is preliminary data.</text>
</comment>
<dbReference type="InterPro" id="IPR008949">
    <property type="entry name" value="Isoprenoid_synthase_dom_sf"/>
</dbReference>
<organism evidence="8 9">
    <name type="scientific">Thiohalocapsa halophila</name>
    <dbReference type="NCBI Taxonomy" id="69359"/>
    <lineage>
        <taxon>Bacteria</taxon>
        <taxon>Pseudomonadati</taxon>
        <taxon>Pseudomonadota</taxon>
        <taxon>Gammaproteobacteria</taxon>
        <taxon>Chromatiales</taxon>
        <taxon>Chromatiaceae</taxon>
        <taxon>Thiohalocapsa</taxon>
    </lineage>
</organism>
<sequence length="309" mass="32184">MSKDPLGPLMAQCRERIEAVLDARLPPADASPERLHAAMRYAVLGSGKRVRPILAYAAAQATGVPWERIDAAAAALELIHASSLVHDDLPALDDDDLRRGQPTCHKAFDDATALLAGDALQTLAFEVLAADEHNPPAARVRMVARLAQAAGAAGMLGGQALDLASEGQQLDLDALKDIHRHKTGALIRAAVAMAAIAAEESAQQPADAADNAQTPAQTAAMDHYAACIGLAFQIQDDLLDVEGDTAVIGKTSGADAAHHKATYPSLLGVEAAHAAAAELVTSALAALHDFGAGADPLRWIAGYIIHRDR</sequence>
<keyword evidence="3 7" id="KW-0808">Transferase</keyword>